<dbReference type="InterPro" id="IPR016186">
    <property type="entry name" value="C-type_lectin-like/link_sf"/>
</dbReference>
<dbReference type="GeneTree" id="ENSGT01100000263473"/>
<dbReference type="PROSITE" id="PS00615">
    <property type="entry name" value="C_TYPE_LECTIN_1"/>
    <property type="match status" value="1"/>
</dbReference>
<dbReference type="CDD" id="cd03602">
    <property type="entry name" value="CLECT_1"/>
    <property type="match status" value="1"/>
</dbReference>
<dbReference type="Ensembl" id="ENSSFOT00015079512.1">
    <property type="protein sequence ID" value="ENSSFOP00015051231.1"/>
    <property type="gene ID" value="ENSSFOG00015027904.1"/>
</dbReference>
<proteinExistence type="predicted"/>
<evidence type="ECO:0000313" key="4">
    <source>
        <dbReference type="Proteomes" id="UP000694397"/>
    </source>
</evidence>
<feature type="domain" description="C-type lectin" evidence="2">
    <location>
        <begin position="42"/>
        <end position="148"/>
    </location>
</feature>
<reference evidence="3 4" key="1">
    <citation type="submission" date="2019-04" db="EMBL/GenBank/DDBJ databases">
        <authorList>
            <consortium name="Wellcome Sanger Institute Data Sharing"/>
        </authorList>
    </citation>
    <scope>NUCLEOTIDE SEQUENCE [LARGE SCALE GENOMIC DNA]</scope>
</reference>
<dbReference type="InterPro" id="IPR016187">
    <property type="entry name" value="CTDL_fold"/>
</dbReference>
<dbReference type="InterPro" id="IPR018378">
    <property type="entry name" value="C-type_lectin_CS"/>
</dbReference>
<name>A0A8C9TG69_SCLFO</name>
<reference evidence="3" key="2">
    <citation type="submission" date="2025-08" db="UniProtKB">
        <authorList>
            <consortium name="Ensembl"/>
        </authorList>
    </citation>
    <scope>IDENTIFICATION</scope>
</reference>
<evidence type="ECO:0000256" key="1">
    <source>
        <dbReference type="ARBA" id="ARBA00023157"/>
    </source>
</evidence>
<dbReference type="InterPro" id="IPR001304">
    <property type="entry name" value="C-type_lectin-like"/>
</dbReference>
<evidence type="ECO:0000313" key="3">
    <source>
        <dbReference type="Ensembl" id="ENSSFOP00015051231.1"/>
    </source>
</evidence>
<dbReference type="PANTHER" id="PTHR45784">
    <property type="entry name" value="C-TYPE LECTIN DOMAIN FAMILY 20 MEMBER A-RELATED"/>
    <property type="match status" value="1"/>
</dbReference>
<dbReference type="OrthoDB" id="6369810at2759"/>
<keyword evidence="4" id="KW-1185">Reference proteome</keyword>
<dbReference type="AlphaFoldDB" id="A0A8C9TG69"/>
<protein>
    <recommendedName>
        <fullName evidence="2">C-type lectin domain-containing protein</fullName>
    </recommendedName>
</protein>
<dbReference type="Gene3D" id="3.10.100.10">
    <property type="entry name" value="Mannose-Binding Protein A, subunit A"/>
    <property type="match status" value="1"/>
</dbReference>
<reference evidence="3" key="3">
    <citation type="submission" date="2025-09" db="UniProtKB">
        <authorList>
            <consortium name="Ensembl"/>
        </authorList>
    </citation>
    <scope>IDENTIFICATION</scope>
</reference>
<evidence type="ECO:0000259" key="2">
    <source>
        <dbReference type="PROSITE" id="PS50041"/>
    </source>
</evidence>
<keyword evidence="1" id="KW-1015">Disulfide bond</keyword>
<dbReference type="PROSITE" id="PS50041">
    <property type="entry name" value="C_TYPE_LECTIN_2"/>
    <property type="match status" value="1"/>
</dbReference>
<dbReference type="Proteomes" id="UP000694397">
    <property type="component" value="Chromosome 11"/>
</dbReference>
<dbReference type="Pfam" id="PF00059">
    <property type="entry name" value="Lectin_C"/>
    <property type="match status" value="1"/>
</dbReference>
<organism evidence="3 4">
    <name type="scientific">Scleropages formosus</name>
    <name type="common">Asian bonytongue</name>
    <name type="synonym">Osteoglossum formosum</name>
    <dbReference type="NCBI Taxonomy" id="113540"/>
    <lineage>
        <taxon>Eukaryota</taxon>
        <taxon>Metazoa</taxon>
        <taxon>Chordata</taxon>
        <taxon>Craniata</taxon>
        <taxon>Vertebrata</taxon>
        <taxon>Euteleostomi</taxon>
        <taxon>Actinopterygii</taxon>
        <taxon>Neopterygii</taxon>
        <taxon>Teleostei</taxon>
        <taxon>Osteoglossocephala</taxon>
        <taxon>Osteoglossomorpha</taxon>
        <taxon>Osteoglossiformes</taxon>
        <taxon>Osteoglossidae</taxon>
        <taxon>Scleropages</taxon>
    </lineage>
</organism>
<dbReference type="SMART" id="SM00034">
    <property type="entry name" value="CLECT"/>
    <property type="match status" value="1"/>
</dbReference>
<dbReference type="SUPFAM" id="SSF56436">
    <property type="entry name" value="C-type lectin-like"/>
    <property type="match status" value="1"/>
</dbReference>
<accession>A0A8C9TG69</accession>
<dbReference type="PANTHER" id="PTHR45784:SF3">
    <property type="entry name" value="C-TYPE LECTIN DOMAIN FAMILY 4 MEMBER K-LIKE-RELATED"/>
    <property type="match status" value="1"/>
</dbReference>
<sequence length="163" mass="18843">MGPFKTQHEGKVMEKSYGILMVNMNLNVTAFFTGAQGTTNPYILIETYLTWREAQRYCRENYTDLASVRTQVDQQQMKSLVSSTVWIGLFRDPWQWSDQRNSSFRYWAPGKPDNYDGNEKCTVASITQTLSGTWDDRQCGEKHPFICYDGEFKSRPDSTAGQY</sequence>